<sequence length="257" mass="29632">MSIYQHFRPEEREFIDQVQNWQSYVANTYAPKLTDFLDPREQKVLRMIIGENQEVKYAFFGGHEQTERKRAILYPEYYQPMEADFNLSLLEVNYPKKFITIEHPHVLGSLMSLGLNRSKFGDIFVLDGDIQFVVASEVEDYVRLQLDSIGKAKVTLAAVPLENIILTEEHWTEMTTTITSLRLDAIVAAIYNFSREKAKTYITQGLVKVNFTLNENVSFMCEEGDVFSVRGAGRAMIKSIEGKTKKDKWRIVVGKLK</sequence>
<comment type="caution">
    <text evidence="3">The sequence shown here is derived from an EMBL/GenBank/DDBJ whole genome shotgun (WGS) entry which is preliminary data.</text>
</comment>
<accession>A0A0J1IQI2</accession>
<proteinExistence type="predicted"/>
<dbReference type="InterPro" id="IPR040591">
    <property type="entry name" value="RqcP2_RBD"/>
</dbReference>
<protein>
    <submittedName>
        <fullName evidence="3">RNA-binding protein S4</fullName>
    </submittedName>
</protein>
<dbReference type="Proteomes" id="UP000036045">
    <property type="component" value="Unassembled WGS sequence"/>
</dbReference>
<evidence type="ECO:0000259" key="2">
    <source>
        <dbReference type="SMART" id="SM00363"/>
    </source>
</evidence>
<dbReference type="AlphaFoldDB" id="A0A0J1IQI2"/>
<keyword evidence="4" id="KW-1185">Reference proteome</keyword>
<dbReference type="SUPFAM" id="SSF55174">
    <property type="entry name" value="Alpha-L RNA-binding motif"/>
    <property type="match status" value="1"/>
</dbReference>
<name>A0A0J1IQI2_NIACI</name>
<organism evidence="3 4">
    <name type="scientific">Niallia circulans</name>
    <name type="common">Bacillus circulans</name>
    <dbReference type="NCBI Taxonomy" id="1397"/>
    <lineage>
        <taxon>Bacteria</taxon>
        <taxon>Bacillati</taxon>
        <taxon>Bacillota</taxon>
        <taxon>Bacilli</taxon>
        <taxon>Bacillales</taxon>
        <taxon>Bacillaceae</taxon>
        <taxon>Niallia</taxon>
    </lineage>
</organism>
<dbReference type="Pfam" id="PF01479">
    <property type="entry name" value="S4"/>
    <property type="match status" value="1"/>
</dbReference>
<dbReference type="EMBL" id="LDPH01000001">
    <property type="protein sequence ID" value="KLV28222.1"/>
    <property type="molecule type" value="Genomic_DNA"/>
</dbReference>
<evidence type="ECO:0000256" key="1">
    <source>
        <dbReference type="PROSITE-ProRule" id="PRU00182"/>
    </source>
</evidence>
<dbReference type="PROSITE" id="PS50889">
    <property type="entry name" value="S4"/>
    <property type="match status" value="1"/>
</dbReference>
<dbReference type="GO" id="GO:0003723">
    <property type="term" value="F:RNA binding"/>
    <property type="evidence" value="ECO:0007669"/>
    <property type="project" value="UniProtKB-KW"/>
</dbReference>
<dbReference type="OrthoDB" id="9812787at2"/>
<dbReference type="Pfam" id="PF21278">
    <property type="entry name" value="YlmH_1st"/>
    <property type="match status" value="1"/>
</dbReference>
<keyword evidence="1" id="KW-0694">RNA-binding</keyword>
<gene>
    <name evidence="3" type="ORF">ABW02_00275</name>
</gene>
<evidence type="ECO:0000313" key="3">
    <source>
        <dbReference type="EMBL" id="KLV28222.1"/>
    </source>
</evidence>
<reference evidence="3 4" key="1">
    <citation type="submission" date="2015-05" db="EMBL/GenBank/DDBJ databases">
        <title>Whole genome sequence and identification of bacterial endophytes from Costus igneus.</title>
        <authorList>
            <person name="Lee Y.P."/>
            <person name="Gan H.M."/>
            <person name="Eng W."/>
            <person name="Wheatley M.S."/>
            <person name="Caraballo A."/>
            <person name="Polter S."/>
            <person name="Savka M.A."/>
            <person name="Hudson A.O."/>
        </authorList>
    </citation>
    <scope>NUCLEOTIDE SEQUENCE [LARGE SCALE GENOMIC DNA]</scope>
    <source>
        <strain evidence="3 4">RIT379</strain>
    </source>
</reference>
<dbReference type="InterPro" id="IPR048443">
    <property type="entry name" value="RqcP2_N"/>
</dbReference>
<dbReference type="Pfam" id="PF17774">
    <property type="entry name" value="YlmH_RBD"/>
    <property type="match status" value="1"/>
</dbReference>
<dbReference type="SMART" id="SM00363">
    <property type="entry name" value="S4"/>
    <property type="match status" value="1"/>
</dbReference>
<evidence type="ECO:0000313" key="4">
    <source>
        <dbReference type="Proteomes" id="UP000036045"/>
    </source>
</evidence>
<dbReference type="InterPro" id="IPR002942">
    <property type="entry name" value="S4_RNA-bd"/>
</dbReference>
<dbReference type="PATRIC" id="fig|1397.4.peg.59"/>
<dbReference type="Gene3D" id="3.10.290.10">
    <property type="entry name" value="RNA-binding S4 domain"/>
    <property type="match status" value="1"/>
</dbReference>
<dbReference type="Gene3D" id="3.30.1370.160">
    <property type="match status" value="1"/>
</dbReference>
<dbReference type="InterPro" id="IPR036986">
    <property type="entry name" value="S4_RNA-bd_sf"/>
</dbReference>
<dbReference type="CDD" id="cd00165">
    <property type="entry name" value="S4"/>
    <property type="match status" value="1"/>
</dbReference>
<dbReference type="Gene3D" id="3.30.70.330">
    <property type="match status" value="1"/>
</dbReference>
<dbReference type="RefSeq" id="WP_047939927.1">
    <property type="nucleotide sequence ID" value="NZ_LDPH01000001.1"/>
</dbReference>
<dbReference type="InterPro" id="IPR012677">
    <property type="entry name" value="Nucleotide-bd_a/b_plait_sf"/>
</dbReference>
<feature type="domain" description="RNA-binding S4" evidence="2">
    <location>
        <begin position="181"/>
        <end position="250"/>
    </location>
</feature>